<dbReference type="RefSeq" id="WP_155545923.1">
    <property type="nucleotide sequence ID" value="NZ_CABVGP010000002.1"/>
</dbReference>
<reference evidence="1 2" key="1">
    <citation type="submission" date="2019-09" db="EMBL/GenBank/DDBJ databases">
        <authorList>
            <person name="Leyn A S."/>
        </authorList>
    </citation>
    <scope>NUCLEOTIDE SEQUENCE [LARGE SCALE GENOMIC DNA]</scope>
    <source>
        <strain evidence="1">AA231_1</strain>
    </source>
</reference>
<accession>A0A6I8LYK5</accession>
<gene>
    <name evidence="1" type="ORF">AA23TX_05908</name>
</gene>
<proteinExistence type="predicted"/>
<dbReference type="AlphaFoldDB" id="A0A6I8LYK5"/>
<name>A0A6I8LYK5_9PSEU</name>
<organism evidence="1 2">
    <name type="scientific">Amycolatopsis camponoti</name>
    <dbReference type="NCBI Taxonomy" id="2606593"/>
    <lineage>
        <taxon>Bacteria</taxon>
        <taxon>Bacillati</taxon>
        <taxon>Actinomycetota</taxon>
        <taxon>Actinomycetes</taxon>
        <taxon>Pseudonocardiales</taxon>
        <taxon>Pseudonocardiaceae</taxon>
        <taxon>Amycolatopsis</taxon>
    </lineage>
</organism>
<protein>
    <submittedName>
        <fullName evidence="1">Uncharacterized protein</fullName>
    </submittedName>
</protein>
<sequence>MAHEDGLLRELTTLRRGWGLETERLRGRLGPLVSGWCEIHRTANDREARRVLRDAISAAIAEFPADDRLAVNVALGIAPGAQHALLSDRVGVLADRLRVSERTARRRIDRSFARLAAEIEAGLRPGDGVPDDPDRGWFVKRLRAIVRLDTAEPELIEEREIVATRDGLNRISAQFTVPRVEDGGDGERRVAADAQHGVRITDAQRVGQRHFRWLLDLPRPLARGDTHTYALVIRVRDGLPIRPSYVFVPLVTCESFTVRVRFDPQRLPWTVWRLDRVPPSVLADPAKPGPALTLDGACEVAQEFAAPQLGYAYGLRWVPHDIAERNIP</sequence>
<dbReference type="EMBL" id="CABVGP010000002">
    <property type="protein sequence ID" value="VVJ20887.1"/>
    <property type="molecule type" value="Genomic_DNA"/>
</dbReference>
<evidence type="ECO:0000313" key="1">
    <source>
        <dbReference type="EMBL" id="VVJ20887.1"/>
    </source>
</evidence>
<keyword evidence="2" id="KW-1185">Reference proteome</keyword>
<evidence type="ECO:0000313" key="2">
    <source>
        <dbReference type="Proteomes" id="UP000399805"/>
    </source>
</evidence>
<dbReference type="Proteomes" id="UP000399805">
    <property type="component" value="Unassembled WGS sequence"/>
</dbReference>